<dbReference type="Proteomes" id="UP000003793">
    <property type="component" value="Unassembled WGS sequence"/>
</dbReference>
<dbReference type="RefSeq" id="WP_008370167.1">
    <property type="nucleotide sequence ID" value="NZ_CP102277.1"/>
</dbReference>
<evidence type="ECO:0000313" key="2">
    <source>
        <dbReference type="Proteomes" id="UP000003793"/>
    </source>
</evidence>
<name>C0BA11_9FIRM</name>
<dbReference type="HOGENOM" id="CLU_2069102_0_0_9"/>
<organism evidence="1 2">
    <name type="scientific">Coprococcus comes ATCC 27758</name>
    <dbReference type="NCBI Taxonomy" id="470146"/>
    <lineage>
        <taxon>Bacteria</taxon>
        <taxon>Bacillati</taxon>
        <taxon>Bacillota</taxon>
        <taxon>Clostridia</taxon>
        <taxon>Lachnospirales</taxon>
        <taxon>Lachnospiraceae</taxon>
        <taxon>Coprococcus</taxon>
    </lineage>
</organism>
<protein>
    <submittedName>
        <fullName evidence="1">Uncharacterized protein</fullName>
    </submittedName>
</protein>
<reference evidence="1 2" key="1">
    <citation type="submission" date="2009-02" db="EMBL/GenBank/DDBJ databases">
        <authorList>
            <person name="Fulton L."/>
            <person name="Clifton S."/>
            <person name="Fulton B."/>
            <person name="Xu J."/>
            <person name="Minx P."/>
            <person name="Pepin K.H."/>
            <person name="Johnson M."/>
            <person name="Bhonagiri V."/>
            <person name="Nash W.E."/>
            <person name="Mardis E.R."/>
            <person name="Wilson R.K."/>
        </authorList>
    </citation>
    <scope>NUCLEOTIDE SEQUENCE [LARGE SCALE GENOMIC DNA]</scope>
    <source>
        <strain evidence="1 2">ATCC 27758</strain>
    </source>
</reference>
<dbReference type="EMBL" id="ABVR01000040">
    <property type="protein sequence ID" value="EEG90113.1"/>
    <property type="molecule type" value="Genomic_DNA"/>
</dbReference>
<gene>
    <name evidence="1" type="ORF">COPCOM_01989</name>
</gene>
<evidence type="ECO:0000313" key="1">
    <source>
        <dbReference type="EMBL" id="EEG90113.1"/>
    </source>
</evidence>
<reference evidence="1 2" key="2">
    <citation type="submission" date="2009-03" db="EMBL/GenBank/DDBJ databases">
        <title>Draft genome sequence of Coprococcus comes (ATCC 27758).</title>
        <authorList>
            <person name="Sudarsanam P."/>
            <person name="Ley R."/>
            <person name="Guruge J."/>
            <person name="Turnbaugh P.J."/>
            <person name="Mahowald M."/>
            <person name="Liep D."/>
            <person name="Gordon J."/>
        </authorList>
    </citation>
    <scope>NUCLEOTIDE SEQUENCE [LARGE SCALE GENOMIC DNA]</scope>
    <source>
        <strain evidence="1 2">ATCC 27758</strain>
    </source>
</reference>
<dbReference type="AlphaFoldDB" id="C0BA11"/>
<comment type="caution">
    <text evidence="1">The sequence shown here is derived from an EMBL/GenBank/DDBJ whole genome shotgun (WGS) entry which is preliminary data.</text>
</comment>
<dbReference type="GeneID" id="92823648"/>
<proteinExistence type="predicted"/>
<accession>C0BA11</accession>
<sequence>MENEYKTGGYIYVKKQAFDFWKTYIEFLTKGMIDVPMPNPAIEFLADVKAGKYDEISDEEYDELLNSTAELASFWKKKRKATVGEIVREALIHMNLSLSETEKLAQILAEASTCKTYK</sequence>